<evidence type="ECO:0000313" key="2">
    <source>
        <dbReference type="EMBL" id="JAD54290.1"/>
    </source>
</evidence>
<evidence type="ECO:0000256" key="1">
    <source>
        <dbReference type="SAM" id="MobiDB-lite"/>
    </source>
</evidence>
<protein>
    <submittedName>
        <fullName evidence="2">EDL3</fullName>
    </submittedName>
</protein>
<feature type="compositionally biased region" description="Low complexity" evidence="1">
    <location>
        <begin position="1"/>
        <end position="26"/>
    </location>
</feature>
<proteinExistence type="predicted"/>
<accession>A0A0A9AZE3</accession>
<feature type="compositionally biased region" description="Polar residues" evidence="1">
    <location>
        <begin position="41"/>
        <end position="50"/>
    </location>
</feature>
<dbReference type="AlphaFoldDB" id="A0A0A9AZE3"/>
<reference evidence="2" key="2">
    <citation type="journal article" date="2015" name="Data Brief">
        <title>Shoot transcriptome of the giant reed, Arundo donax.</title>
        <authorList>
            <person name="Barrero R.A."/>
            <person name="Guerrero F.D."/>
            <person name="Moolhuijzen P."/>
            <person name="Goolsby J.A."/>
            <person name="Tidwell J."/>
            <person name="Bellgard S.E."/>
            <person name="Bellgard M.I."/>
        </authorList>
    </citation>
    <scope>NUCLEOTIDE SEQUENCE</scope>
    <source>
        <tissue evidence="2">Shoot tissue taken approximately 20 cm above the soil surface</tissue>
    </source>
</reference>
<reference evidence="2" key="1">
    <citation type="submission" date="2014-09" db="EMBL/GenBank/DDBJ databases">
        <authorList>
            <person name="Magalhaes I.L.F."/>
            <person name="Oliveira U."/>
            <person name="Santos F.R."/>
            <person name="Vidigal T.H.D.A."/>
            <person name="Brescovit A.D."/>
            <person name="Santos A.J."/>
        </authorList>
    </citation>
    <scope>NUCLEOTIDE SEQUENCE</scope>
    <source>
        <tissue evidence="2">Shoot tissue taken approximately 20 cm above the soil surface</tissue>
    </source>
</reference>
<dbReference type="EMBL" id="GBRH01243605">
    <property type="protein sequence ID" value="JAD54290.1"/>
    <property type="molecule type" value="Transcribed_RNA"/>
</dbReference>
<name>A0A0A9AZE3_ARUDO</name>
<sequence length="76" mass="7965">MSNSASSSSLAPAADAPSASESAPSLSERRASQQLPWRCPLTQTKYSSRPSLAPSRRDALRGASPAAVKLHTRATQ</sequence>
<organism evidence="2">
    <name type="scientific">Arundo donax</name>
    <name type="common">Giant reed</name>
    <name type="synonym">Donax arundinaceus</name>
    <dbReference type="NCBI Taxonomy" id="35708"/>
    <lineage>
        <taxon>Eukaryota</taxon>
        <taxon>Viridiplantae</taxon>
        <taxon>Streptophyta</taxon>
        <taxon>Embryophyta</taxon>
        <taxon>Tracheophyta</taxon>
        <taxon>Spermatophyta</taxon>
        <taxon>Magnoliopsida</taxon>
        <taxon>Liliopsida</taxon>
        <taxon>Poales</taxon>
        <taxon>Poaceae</taxon>
        <taxon>PACMAD clade</taxon>
        <taxon>Arundinoideae</taxon>
        <taxon>Arundineae</taxon>
        <taxon>Arundo</taxon>
    </lineage>
</organism>
<feature type="region of interest" description="Disordered" evidence="1">
    <location>
        <begin position="1"/>
        <end position="76"/>
    </location>
</feature>